<proteinExistence type="predicted"/>
<feature type="transmembrane region" description="Helical" evidence="1">
    <location>
        <begin position="6"/>
        <end position="24"/>
    </location>
</feature>
<evidence type="ECO:0000256" key="1">
    <source>
        <dbReference type="SAM" id="Phobius"/>
    </source>
</evidence>
<accession>A0A0L8GYN6</accession>
<sequence>MVLLSTSSSIAIFFMDLVGSFRILDLRALIKALVCFLLIPPLPDFLIIVLVITILFFTL</sequence>
<protein>
    <submittedName>
        <fullName evidence="2">Uncharacterized protein</fullName>
    </submittedName>
</protein>
<dbReference type="AlphaFoldDB" id="A0A0L8GYN6"/>
<organism evidence="2">
    <name type="scientific">Octopus bimaculoides</name>
    <name type="common">California two-spotted octopus</name>
    <dbReference type="NCBI Taxonomy" id="37653"/>
    <lineage>
        <taxon>Eukaryota</taxon>
        <taxon>Metazoa</taxon>
        <taxon>Spiralia</taxon>
        <taxon>Lophotrochozoa</taxon>
        <taxon>Mollusca</taxon>
        <taxon>Cephalopoda</taxon>
        <taxon>Coleoidea</taxon>
        <taxon>Octopodiformes</taxon>
        <taxon>Octopoda</taxon>
        <taxon>Incirrata</taxon>
        <taxon>Octopodidae</taxon>
        <taxon>Octopus</taxon>
    </lineage>
</organism>
<keyword evidence="1" id="KW-0812">Transmembrane</keyword>
<gene>
    <name evidence="2" type="ORF">OCBIM_22025735mg</name>
</gene>
<keyword evidence="1" id="KW-1133">Transmembrane helix</keyword>
<reference evidence="2" key="1">
    <citation type="submission" date="2015-07" db="EMBL/GenBank/DDBJ databases">
        <title>MeaNS - Measles Nucleotide Surveillance Program.</title>
        <authorList>
            <person name="Tran T."/>
            <person name="Druce J."/>
        </authorList>
    </citation>
    <scope>NUCLEOTIDE SEQUENCE</scope>
    <source>
        <strain evidence="2">UCB-OBI-ISO-001</strain>
        <tissue evidence="2">Gonad</tissue>
    </source>
</reference>
<evidence type="ECO:0000313" key="2">
    <source>
        <dbReference type="EMBL" id="KOF82052.1"/>
    </source>
</evidence>
<keyword evidence="1" id="KW-0472">Membrane</keyword>
<name>A0A0L8GYN6_OCTBM</name>
<feature type="transmembrane region" description="Helical" evidence="1">
    <location>
        <begin position="36"/>
        <end position="57"/>
    </location>
</feature>
<dbReference type="EMBL" id="KQ419895">
    <property type="protein sequence ID" value="KOF82052.1"/>
    <property type="molecule type" value="Genomic_DNA"/>
</dbReference>